<dbReference type="Proteomes" id="UP000028488">
    <property type="component" value="Plasmid pPDG1"/>
</dbReference>
<keyword evidence="2" id="KW-0614">Plasmid</keyword>
<dbReference type="Gene3D" id="3.40.47.10">
    <property type="match status" value="1"/>
</dbReference>
<accession>A0A076EX10</accession>
<evidence type="ECO:0000259" key="1">
    <source>
        <dbReference type="Pfam" id="PF22691"/>
    </source>
</evidence>
<dbReference type="PIRSF" id="PIRSF000429">
    <property type="entry name" value="Ac-CoA_Ac_transf"/>
    <property type="match status" value="1"/>
</dbReference>
<dbReference type="Pfam" id="PF22691">
    <property type="entry name" value="Thiolase_C_1"/>
    <property type="match status" value="1"/>
</dbReference>
<dbReference type="RefSeq" id="WP_128642632.1">
    <property type="nucleotide sequence ID" value="NZ_CP008948.1"/>
</dbReference>
<dbReference type="InterPro" id="IPR055140">
    <property type="entry name" value="Thiolase_C_2"/>
</dbReference>
<geneLocation type="plasmid" evidence="2 3">
    <name>pPDG1</name>
</geneLocation>
<evidence type="ECO:0000313" key="2">
    <source>
        <dbReference type="EMBL" id="AII10535.1"/>
    </source>
</evidence>
<protein>
    <recommendedName>
        <fullName evidence="1">Thiolase C-terminal domain-containing protein</fullName>
    </recommendedName>
</protein>
<dbReference type="AlphaFoldDB" id="A0A076EX10"/>
<dbReference type="PANTHER" id="PTHR42870">
    <property type="entry name" value="ACETYL-COA C-ACETYLTRANSFERASE"/>
    <property type="match status" value="1"/>
</dbReference>
<name>A0A076EX10_RHOOP</name>
<gene>
    <name evidence="2" type="ORF">EP51_40460</name>
</gene>
<reference evidence="2 3" key="1">
    <citation type="submission" date="2014-07" db="EMBL/GenBank/DDBJ databases">
        <title>Genome Sequence of Rhodococcus opacus Strain R7, a Biodegrader of Mono- and Polycyclic Aromatic Hydrocarbons.</title>
        <authorList>
            <person name="Di Gennaro P."/>
            <person name="Zampolli J."/>
            <person name="Presti I."/>
            <person name="Cappelletti M."/>
            <person name="D'Ursi P."/>
            <person name="Orro A."/>
            <person name="Mezzelani A."/>
            <person name="Milanesi L."/>
        </authorList>
    </citation>
    <scope>NUCLEOTIDE SEQUENCE [LARGE SCALE GENOMIC DNA]</scope>
    <source>
        <strain evidence="2 3">R7</strain>
        <plasmid evidence="2">pPDG1</plasmid>
    </source>
</reference>
<feature type="domain" description="Thiolase C-terminal" evidence="1">
    <location>
        <begin position="254"/>
        <end position="373"/>
    </location>
</feature>
<dbReference type="PANTHER" id="PTHR42870:SF1">
    <property type="entry name" value="NON-SPECIFIC LIPID-TRANSFER PROTEIN-LIKE 2"/>
    <property type="match status" value="1"/>
</dbReference>
<dbReference type="GO" id="GO:0016747">
    <property type="term" value="F:acyltransferase activity, transferring groups other than amino-acyl groups"/>
    <property type="evidence" value="ECO:0007669"/>
    <property type="project" value="InterPro"/>
</dbReference>
<dbReference type="InterPro" id="IPR002155">
    <property type="entry name" value="Thiolase"/>
</dbReference>
<dbReference type="EMBL" id="CP008948">
    <property type="protein sequence ID" value="AII10535.1"/>
    <property type="molecule type" value="Genomic_DNA"/>
</dbReference>
<dbReference type="SUPFAM" id="SSF53901">
    <property type="entry name" value="Thiolase-like"/>
    <property type="match status" value="2"/>
</dbReference>
<dbReference type="InterPro" id="IPR016039">
    <property type="entry name" value="Thiolase-like"/>
</dbReference>
<evidence type="ECO:0000313" key="3">
    <source>
        <dbReference type="Proteomes" id="UP000028488"/>
    </source>
</evidence>
<sequence>MSIAMKTAVVGVGTTEQGQLPGRSANEIAAEAVQLALADAGFTKDDVDGLITCRNLTGGAGIDEQIGHMLGMNPDYSATLDYGTGNFSLHLGVMAITAGLANTVVLTYGTNQRSQRVGFGRTVGGGAEFAAAAGLVHVAGSAAMAFRRHQHLYGTTEEQLGWVSVSQREWARLNPLSIFKEKMTIDDYLSHPYVAAPLRRPDLTMISDGGAALVLTRADRAKYSPKKPIHIVGIAEKTALRADQNVDNLMRPWLGATARQLWNTTGVRPSEIDAVYVQDATSVWTLQMLESYGFCEPGDAGPFFAAGNTRPGGSLPVNTSGGQLSESYMWGWLNLCESVRQLRGECGERQVPGARTALDCSSHDFLKAAATLLTAAA</sequence>
<dbReference type="CDD" id="cd00829">
    <property type="entry name" value="SCP-x_thiolase"/>
    <property type="match status" value="1"/>
</dbReference>
<proteinExistence type="predicted"/>
<organism evidence="2 3">
    <name type="scientific">Rhodococcus opacus</name>
    <name type="common">Nocardia opaca</name>
    <dbReference type="NCBI Taxonomy" id="37919"/>
    <lineage>
        <taxon>Bacteria</taxon>
        <taxon>Bacillati</taxon>
        <taxon>Actinomycetota</taxon>
        <taxon>Actinomycetes</taxon>
        <taxon>Mycobacteriales</taxon>
        <taxon>Nocardiaceae</taxon>
        <taxon>Rhodococcus</taxon>
    </lineage>
</organism>